<organism evidence="2 3">
    <name type="scientific">Stentor coeruleus</name>
    <dbReference type="NCBI Taxonomy" id="5963"/>
    <lineage>
        <taxon>Eukaryota</taxon>
        <taxon>Sar</taxon>
        <taxon>Alveolata</taxon>
        <taxon>Ciliophora</taxon>
        <taxon>Postciliodesmatophora</taxon>
        <taxon>Heterotrichea</taxon>
        <taxon>Heterotrichida</taxon>
        <taxon>Stentoridae</taxon>
        <taxon>Stentor</taxon>
    </lineage>
</organism>
<dbReference type="PROSITE" id="PS00675">
    <property type="entry name" value="SIGMA54_INTERACT_1"/>
    <property type="match status" value="1"/>
</dbReference>
<evidence type="ECO:0000259" key="1">
    <source>
        <dbReference type="Pfam" id="PF01926"/>
    </source>
</evidence>
<gene>
    <name evidence="2" type="ORF">SteCoe_33348</name>
</gene>
<dbReference type="InterPro" id="IPR027417">
    <property type="entry name" value="P-loop_NTPase"/>
</dbReference>
<name>A0A1R2AWZ7_9CILI</name>
<dbReference type="Pfam" id="PF01926">
    <property type="entry name" value="MMR_HSR1"/>
    <property type="match status" value="1"/>
</dbReference>
<reference evidence="2 3" key="1">
    <citation type="submission" date="2016-11" db="EMBL/GenBank/DDBJ databases">
        <title>The macronuclear genome of Stentor coeruleus: a giant cell with tiny introns.</title>
        <authorList>
            <person name="Slabodnick M."/>
            <person name="Ruby J.G."/>
            <person name="Reiff S.B."/>
            <person name="Swart E.C."/>
            <person name="Gosai S."/>
            <person name="Prabakaran S."/>
            <person name="Witkowska E."/>
            <person name="Larue G.E."/>
            <person name="Fisher S."/>
            <person name="Freeman R.M."/>
            <person name="Gunawardena J."/>
            <person name="Chu W."/>
            <person name="Stover N.A."/>
            <person name="Gregory B.D."/>
            <person name="Nowacki M."/>
            <person name="Derisi J."/>
            <person name="Roy S.W."/>
            <person name="Marshall W.F."/>
            <person name="Sood P."/>
        </authorList>
    </citation>
    <scope>NUCLEOTIDE SEQUENCE [LARGE SCALE GENOMIC DNA]</scope>
    <source>
        <strain evidence="2">WM001</strain>
    </source>
</reference>
<dbReference type="OrthoDB" id="302956at2759"/>
<dbReference type="PANTHER" id="PTHR32046">
    <property type="entry name" value="G DOMAIN-CONTAINING PROTEIN"/>
    <property type="match status" value="1"/>
</dbReference>
<dbReference type="EMBL" id="MPUH01001249">
    <property type="protein sequence ID" value="OMJ69036.1"/>
    <property type="molecule type" value="Genomic_DNA"/>
</dbReference>
<proteinExistence type="predicted"/>
<sequence length="454" mass="53209">MSLKFARAVRKDEIEPYDFSILVLGESGAGKSTLINTIVNSVLETDIENMKIAIKNKAYSMLDEEFNDGINERADDSQGLSVTMNTHFYKVSGPITQNKTFLIVDTPGILATRGIDEDDDNMKKTIIAAQAVKKFNAILFVNKYTDNRLSACFKYKILRIAEVIPTDFETSVIRILSFASDDTLFLKNDKFPFQIQQIFHMNNSHFSYSKEQYAQVLNLKNKHSQNKIESDNTIKELFEFIFNMGAKLNKQYHELFAYHNNIMNKISEFKAHLNNIEYIKDYYKTKKDINIICWEDTIYHNTVCAECLKTCHEECGLNFCDLKNSQYFNNCYCMNLEKKCRVCNCTSENHVHKHQKPIKKKQPIQDVFDAYSIPFNLNNRDRLNERIEQKELEIAKELLDLENEIHKINPRYIISKRVRRILKLLDQGEEENIKFDIKQQEFYQDLNKKFNSLK</sequence>
<dbReference type="Proteomes" id="UP000187209">
    <property type="component" value="Unassembled WGS sequence"/>
</dbReference>
<accession>A0A1R2AWZ7</accession>
<dbReference type="Gene3D" id="3.40.50.300">
    <property type="entry name" value="P-loop containing nucleotide triphosphate hydrolases"/>
    <property type="match status" value="1"/>
</dbReference>
<dbReference type="PANTHER" id="PTHR32046:SF12">
    <property type="entry name" value="AIG1-TYPE G DOMAIN-CONTAINING PROTEIN"/>
    <property type="match status" value="1"/>
</dbReference>
<dbReference type="InterPro" id="IPR006073">
    <property type="entry name" value="GTP-bd"/>
</dbReference>
<dbReference type="SUPFAM" id="SSF52540">
    <property type="entry name" value="P-loop containing nucleoside triphosphate hydrolases"/>
    <property type="match status" value="1"/>
</dbReference>
<keyword evidence="3" id="KW-1185">Reference proteome</keyword>
<feature type="domain" description="G" evidence="1">
    <location>
        <begin position="21"/>
        <end position="143"/>
    </location>
</feature>
<protein>
    <recommendedName>
        <fullName evidence="1">G domain-containing protein</fullName>
    </recommendedName>
</protein>
<dbReference type="GO" id="GO:0005525">
    <property type="term" value="F:GTP binding"/>
    <property type="evidence" value="ECO:0007669"/>
    <property type="project" value="InterPro"/>
</dbReference>
<dbReference type="AlphaFoldDB" id="A0A1R2AWZ7"/>
<evidence type="ECO:0000313" key="3">
    <source>
        <dbReference type="Proteomes" id="UP000187209"/>
    </source>
</evidence>
<comment type="caution">
    <text evidence="2">The sequence shown here is derived from an EMBL/GenBank/DDBJ whole genome shotgun (WGS) entry which is preliminary data.</text>
</comment>
<dbReference type="InterPro" id="IPR025662">
    <property type="entry name" value="Sigma_54_int_dom_ATP-bd_1"/>
</dbReference>
<evidence type="ECO:0000313" key="2">
    <source>
        <dbReference type="EMBL" id="OMJ69036.1"/>
    </source>
</evidence>